<dbReference type="Proteomes" id="UP000317770">
    <property type="component" value="Unassembled WGS sequence"/>
</dbReference>
<protein>
    <submittedName>
        <fullName evidence="1">Uncharacterized protein</fullName>
    </submittedName>
</protein>
<comment type="caution">
    <text evidence="1">The sequence shown here is derived from an EMBL/GenBank/DDBJ whole genome shotgun (WGS) entry which is preliminary data.</text>
</comment>
<dbReference type="EMBL" id="VNKI01000011">
    <property type="protein sequence ID" value="TVX77813.1"/>
    <property type="molecule type" value="Genomic_DNA"/>
</dbReference>
<evidence type="ECO:0000313" key="1">
    <source>
        <dbReference type="EMBL" id="TVX77813.1"/>
    </source>
</evidence>
<gene>
    <name evidence="1" type="ORF">FQP34_22025</name>
</gene>
<organism evidence="1 2">
    <name type="scientific">Peribacillus simplex</name>
    <dbReference type="NCBI Taxonomy" id="1478"/>
    <lineage>
        <taxon>Bacteria</taxon>
        <taxon>Bacillati</taxon>
        <taxon>Bacillota</taxon>
        <taxon>Bacilli</taxon>
        <taxon>Bacillales</taxon>
        <taxon>Bacillaceae</taxon>
        <taxon>Peribacillus</taxon>
    </lineage>
</organism>
<name>A0A8B5XU54_9BACI</name>
<sequence>MSENNEINELAEIIKGLEKMSGDLEGLNRKFKEGFDKVNNRLGKIDANSKEVLERLTKINANLERKSKS</sequence>
<dbReference type="RefSeq" id="WP_144480356.1">
    <property type="nucleotide sequence ID" value="NZ_VNKI01000011.1"/>
</dbReference>
<proteinExistence type="predicted"/>
<reference evidence="1 2" key="1">
    <citation type="submission" date="2019-07" db="EMBL/GenBank/DDBJ databases">
        <title>Genome assembly of Bacillus simplex strain GGC-P6A.</title>
        <authorList>
            <person name="Jennings M.E."/>
            <person name="Barton H.A."/>
        </authorList>
    </citation>
    <scope>NUCLEOTIDE SEQUENCE [LARGE SCALE GENOMIC DNA]</scope>
    <source>
        <strain evidence="1 2">GGC-P6A</strain>
    </source>
</reference>
<accession>A0A8B5XU54</accession>
<dbReference type="AlphaFoldDB" id="A0A8B5XU54"/>
<evidence type="ECO:0000313" key="2">
    <source>
        <dbReference type="Proteomes" id="UP000317770"/>
    </source>
</evidence>